<proteinExistence type="inferred from homology"/>
<accession>A0ABP9BVC8</accession>
<keyword evidence="7 8" id="KW-0998">Cell outer membrane</keyword>
<gene>
    <name evidence="12" type="ORF">GCM10023231_29910</name>
</gene>
<dbReference type="InterPro" id="IPR023996">
    <property type="entry name" value="TonB-dep_OMP_SusC/RagA"/>
</dbReference>
<reference evidence="13" key="1">
    <citation type="journal article" date="2019" name="Int. J. Syst. Evol. Microbiol.">
        <title>The Global Catalogue of Microorganisms (GCM) 10K type strain sequencing project: providing services to taxonomists for standard genome sequencing and annotation.</title>
        <authorList>
            <consortium name="The Broad Institute Genomics Platform"/>
            <consortium name="The Broad Institute Genome Sequencing Center for Infectious Disease"/>
            <person name="Wu L."/>
            <person name="Ma J."/>
        </authorList>
    </citation>
    <scope>NUCLEOTIDE SEQUENCE [LARGE SCALE GENOMIC DNA]</scope>
    <source>
        <strain evidence="13">JCM 18200</strain>
    </source>
</reference>
<dbReference type="SUPFAM" id="SSF56935">
    <property type="entry name" value="Porins"/>
    <property type="match status" value="1"/>
</dbReference>
<evidence type="ECO:0000256" key="1">
    <source>
        <dbReference type="ARBA" id="ARBA00004571"/>
    </source>
</evidence>
<dbReference type="Pfam" id="PF13715">
    <property type="entry name" value="CarbopepD_reg_2"/>
    <property type="match status" value="1"/>
</dbReference>
<keyword evidence="12" id="KW-0675">Receptor</keyword>
<keyword evidence="6 8" id="KW-0472">Membrane</keyword>
<comment type="caution">
    <text evidence="12">The sequence shown here is derived from an EMBL/GenBank/DDBJ whole genome shotgun (WGS) entry which is preliminary data.</text>
</comment>
<sequence>MHYLKTTWLNLLFCFITVYAFSQEKKQITGVVSDASGPIPGVSVLVKGTREGTTTTAQGAYSISAAKGTTLVFRNVGYTTKEVAVGDEPTIDVLLETSAEGLDEVVIIGYGSQQKKDLTGSVGTVSQTAIKDMPVSGVNQKLSGQIAGVQVRTPTGTPGGGSQIKIRGSGSIGAGDDPLFVVDGFPLTSSSGRTSNPLAIINPDDIESISILKDASSTAIYGSRGSNGVVVITTKKGKSGQPNVGVTMYTGLQQVPEKGKPTMLNAREFAQFRKEIIEDNFASRGLVATDDDIPVEFRNPEQYGEGTNWYNEILRTAPQNEVNANVIGGGDHSQYAFSLGYFNQQGVLRYTDYDRISVRTNVSTDLGKRLKVGVILAPTYSTQKLNNFETGFTDVLTSSLWLSPLVPVTDANGNRTSYISSPGMYAGPNPLNKLEFGGTNQKLFRGLGSAFAELNLFEGFKAKYSFNIDYSSGSGFTFNPSFVGGINAPPESYVPNSSTSKSSTTNWMSEVLLTYEKELAPGHHIDAIAGYSAQKERLDGLNLNATNYPDDLIETINAASLIPSWGQDVQEWALLSMFARVNYSLGEKWIFTGTVRRDGSSRFGANNKYGTFPSGAVAYHIGEENFLKNISWISDAKLRASYGLSGNFNIGNYTYLSNISTANYALGGQLAGGRVATSLQNNELTWEQSKEWDAGLDLGFLNSRINVTIDAYNRITTGMLYDAEIPYSSGFGNVTINSGKIRNRGLEFSVNTQNLVNAFKWNTSFNIAFNRNKVLQLNDRNDPIYTGRSGEGNYTHITKVGGPIGQFFGYIKEGIYMTQEDFDNSPKHVTSVLGSVKYKDVDGNGIIEPVKDFAIIGNPHPDFTYGMTNTFSYKHFDLNVVVVGSQGNEILKQANQHLFNIDGIFNVDRSVLNRWRSEENPGDGMTPTTNGARVIYRDVNSSWVEDGSYLRIQNLTLGYSLPESFLKKSHVIKSTRLYASVQNLATFTSYSGGNPEVVPRANEGGLSTALVPGLDWTSYPLPRTFTFGLNMTF</sequence>
<evidence type="ECO:0000256" key="6">
    <source>
        <dbReference type="ARBA" id="ARBA00023136"/>
    </source>
</evidence>
<evidence type="ECO:0000256" key="7">
    <source>
        <dbReference type="ARBA" id="ARBA00023237"/>
    </source>
</evidence>
<name>A0ABP9BVC8_9SPHI</name>
<dbReference type="Gene3D" id="2.170.130.10">
    <property type="entry name" value="TonB-dependent receptor, plug domain"/>
    <property type="match status" value="1"/>
</dbReference>
<dbReference type="NCBIfam" id="TIGR04057">
    <property type="entry name" value="SusC_RagA_signa"/>
    <property type="match status" value="1"/>
</dbReference>
<dbReference type="InterPro" id="IPR023997">
    <property type="entry name" value="TonB-dep_OMP_SusC/RagA_CS"/>
</dbReference>
<evidence type="ECO:0000259" key="10">
    <source>
        <dbReference type="Pfam" id="PF00593"/>
    </source>
</evidence>
<keyword evidence="2 8" id="KW-0813">Transport</keyword>
<dbReference type="InterPro" id="IPR036942">
    <property type="entry name" value="Beta-barrel_TonB_sf"/>
</dbReference>
<feature type="domain" description="TonB-dependent receptor plug" evidence="11">
    <location>
        <begin position="115"/>
        <end position="229"/>
    </location>
</feature>
<evidence type="ECO:0000256" key="3">
    <source>
        <dbReference type="ARBA" id="ARBA00022452"/>
    </source>
</evidence>
<evidence type="ECO:0000256" key="2">
    <source>
        <dbReference type="ARBA" id="ARBA00022448"/>
    </source>
</evidence>
<keyword evidence="13" id="KW-1185">Reference proteome</keyword>
<dbReference type="Proteomes" id="UP001501411">
    <property type="component" value="Unassembled WGS sequence"/>
</dbReference>
<evidence type="ECO:0000313" key="13">
    <source>
        <dbReference type="Proteomes" id="UP001501411"/>
    </source>
</evidence>
<keyword evidence="3 8" id="KW-1134">Transmembrane beta strand</keyword>
<organism evidence="12 13">
    <name type="scientific">Olivibacter ginsenosidimutans</name>
    <dbReference type="NCBI Taxonomy" id="1176537"/>
    <lineage>
        <taxon>Bacteria</taxon>
        <taxon>Pseudomonadati</taxon>
        <taxon>Bacteroidota</taxon>
        <taxon>Sphingobacteriia</taxon>
        <taxon>Sphingobacteriales</taxon>
        <taxon>Sphingobacteriaceae</taxon>
        <taxon>Olivibacter</taxon>
    </lineage>
</organism>
<dbReference type="InterPro" id="IPR000531">
    <property type="entry name" value="Beta-barrel_TonB"/>
</dbReference>
<comment type="subcellular location">
    <subcellularLocation>
        <location evidence="1 8">Cell outer membrane</location>
        <topology evidence="1 8">Multi-pass membrane protein</topology>
    </subcellularLocation>
</comment>
<evidence type="ECO:0000259" key="11">
    <source>
        <dbReference type="Pfam" id="PF07715"/>
    </source>
</evidence>
<keyword evidence="4 8" id="KW-0812">Transmembrane</keyword>
<evidence type="ECO:0000256" key="4">
    <source>
        <dbReference type="ARBA" id="ARBA00022692"/>
    </source>
</evidence>
<evidence type="ECO:0000256" key="9">
    <source>
        <dbReference type="RuleBase" id="RU003357"/>
    </source>
</evidence>
<dbReference type="InterPro" id="IPR012910">
    <property type="entry name" value="Plug_dom"/>
</dbReference>
<dbReference type="Gene3D" id="2.40.170.20">
    <property type="entry name" value="TonB-dependent receptor, beta-barrel domain"/>
    <property type="match status" value="1"/>
</dbReference>
<comment type="similarity">
    <text evidence="8 9">Belongs to the TonB-dependent receptor family.</text>
</comment>
<dbReference type="PROSITE" id="PS52016">
    <property type="entry name" value="TONB_DEPENDENT_REC_3"/>
    <property type="match status" value="1"/>
</dbReference>
<dbReference type="Gene3D" id="2.60.40.1120">
    <property type="entry name" value="Carboxypeptidase-like, regulatory domain"/>
    <property type="match status" value="1"/>
</dbReference>
<dbReference type="SUPFAM" id="SSF49464">
    <property type="entry name" value="Carboxypeptidase regulatory domain-like"/>
    <property type="match status" value="1"/>
</dbReference>
<dbReference type="Pfam" id="PF07715">
    <property type="entry name" value="Plug"/>
    <property type="match status" value="1"/>
</dbReference>
<evidence type="ECO:0000256" key="5">
    <source>
        <dbReference type="ARBA" id="ARBA00023077"/>
    </source>
</evidence>
<dbReference type="Pfam" id="PF00593">
    <property type="entry name" value="TonB_dep_Rec_b-barrel"/>
    <property type="match status" value="1"/>
</dbReference>
<keyword evidence="5 9" id="KW-0798">TonB box</keyword>
<protein>
    <submittedName>
        <fullName evidence="12">TonB-dependent receptor</fullName>
    </submittedName>
</protein>
<evidence type="ECO:0000256" key="8">
    <source>
        <dbReference type="PROSITE-ProRule" id="PRU01360"/>
    </source>
</evidence>
<dbReference type="NCBIfam" id="TIGR04056">
    <property type="entry name" value="OMP_RagA_SusC"/>
    <property type="match status" value="1"/>
</dbReference>
<dbReference type="InterPro" id="IPR008969">
    <property type="entry name" value="CarboxyPept-like_regulatory"/>
</dbReference>
<dbReference type="InterPro" id="IPR037066">
    <property type="entry name" value="Plug_dom_sf"/>
</dbReference>
<dbReference type="EMBL" id="BAABIQ010000040">
    <property type="protein sequence ID" value="GAA4799161.1"/>
    <property type="molecule type" value="Genomic_DNA"/>
</dbReference>
<evidence type="ECO:0000313" key="12">
    <source>
        <dbReference type="EMBL" id="GAA4799161.1"/>
    </source>
</evidence>
<dbReference type="InterPro" id="IPR039426">
    <property type="entry name" value="TonB-dep_rcpt-like"/>
</dbReference>
<dbReference type="RefSeq" id="WP_345232636.1">
    <property type="nucleotide sequence ID" value="NZ_BAABIQ010000040.1"/>
</dbReference>
<feature type="domain" description="TonB-dependent receptor-like beta-barrel" evidence="10">
    <location>
        <begin position="436"/>
        <end position="984"/>
    </location>
</feature>